<reference evidence="1" key="1">
    <citation type="journal article" date="2020" name="Nat. Commun.">
        <title>Large-scale genome sequencing of mycorrhizal fungi provides insights into the early evolution of symbiotic traits.</title>
        <authorList>
            <person name="Miyauchi S."/>
            <person name="Kiss E."/>
            <person name="Kuo A."/>
            <person name="Drula E."/>
            <person name="Kohler A."/>
            <person name="Sanchez-Garcia M."/>
            <person name="Morin E."/>
            <person name="Andreopoulos B."/>
            <person name="Barry K.W."/>
            <person name="Bonito G."/>
            <person name="Buee M."/>
            <person name="Carver A."/>
            <person name="Chen C."/>
            <person name="Cichocki N."/>
            <person name="Clum A."/>
            <person name="Culley D."/>
            <person name="Crous P.W."/>
            <person name="Fauchery L."/>
            <person name="Girlanda M."/>
            <person name="Hayes R.D."/>
            <person name="Keri Z."/>
            <person name="LaButti K."/>
            <person name="Lipzen A."/>
            <person name="Lombard V."/>
            <person name="Magnuson J."/>
            <person name="Maillard F."/>
            <person name="Murat C."/>
            <person name="Nolan M."/>
            <person name="Ohm R.A."/>
            <person name="Pangilinan J."/>
            <person name="Pereira M.F."/>
            <person name="Perotto S."/>
            <person name="Peter M."/>
            <person name="Pfister S."/>
            <person name="Riley R."/>
            <person name="Sitrit Y."/>
            <person name="Stielow J.B."/>
            <person name="Szollosi G."/>
            <person name="Zifcakova L."/>
            <person name="Stursova M."/>
            <person name="Spatafora J.W."/>
            <person name="Tedersoo L."/>
            <person name="Vaario L.M."/>
            <person name="Yamada A."/>
            <person name="Yan M."/>
            <person name="Wang P."/>
            <person name="Xu J."/>
            <person name="Bruns T."/>
            <person name="Baldrian P."/>
            <person name="Vilgalys R."/>
            <person name="Dunand C."/>
            <person name="Henrissat B."/>
            <person name="Grigoriev I.V."/>
            <person name="Hibbett D."/>
            <person name="Nagy L.G."/>
            <person name="Martin F.M."/>
        </authorList>
    </citation>
    <scope>NUCLEOTIDE SEQUENCE</scope>
    <source>
        <strain evidence="1">UP504</strain>
    </source>
</reference>
<comment type="caution">
    <text evidence="1">The sequence shown here is derived from an EMBL/GenBank/DDBJ whole genome shotgun (WGS) entry which is preliminary data.</text>
</comment>
<evidence type="ECO:0000313" key="2">
    <source>
        <dbReference type="Proteomes" id="UP000886523"/>
    </source>
</evidence>
<protein>
    <recommendedName>
        <fullName evidence="3">JmjC domain-containing protein</fullName>
    </recommendedName>
</protein>
<sequence>MEPGDPALREFYTKWTGSNCCIFCLRWICPMRERVHRIMEHLKECELCTSSEIKEAEDDILNIQLGDALGRSQYSMLTGDDSAGPRAGALGRMGQGGFHPSGFIHGTRMAEEFTEFLDSSRTVEVDGISGFKMGGLVGVEGYTRLLRDARWDISRVPSSALGSDGGIASSVSDAGSGGFQTSLHGIAEEVDTEVSLVDYMPLGDGGVYEAIGSGRLLPPWVLDSAPLMGVVMDERTKRDYAVPKVLSSISPRLAFIPPRITGFMPSIFYQLEGTNLLFLWELDGFNGASIREWWRRGKAVRGPPGLEWALKTLKGLKVVLLNQGDCISIPGGCFWSIMTWDDSFYIRVDFADRAPKTISSIREAWFWLEDNAEDGLFEKDEEEKEGVDDCPSNWAFGETSFEWHSKLTRIFLEQRNMALSLGYGDLYDGYHVEYATPTV</sequence>
<organism evidence="1 2">
    <name type="scientific">Hydnum rufescens UP504</name>
    <dbReference type="NCBI Taxonomy" id="1448309"/>
    <lineage>
        <taxon>Eukaryota</taxon>
        <taxon>Fungi</taxon>
        <taxon>Dikarya</taxon>
        <taxon>Basidiomycota</taxon>
        <taxon>Agaricomycotina</taxon>
        <taxon>Agaricomycetes</taxon>
        <taxon>Cantharellales</taxon>
        <taxon>Hydnaceae</taxon>
        <taxon>Hydnum</taxon>
    </lineage>
</organism>
<evidence type="ECO:0000313" key="1">
    <source>
        <dbReference type="EMBL" id="KAF9513987.1"/>
    </source>
</evidence>
<accession>A0A9P6AY25</accession>
<name>A0A9P6AY25_9AGAM</name>
<dbReference type="EMBL" id="MU128966">
    <property type="protein sequence ID" value="KAF9513987.1"/>
    <property type="molecule type" value="Genomic_DNA"/>
</dbReference>
<evidence type="ECO:0008006" key="3">
    <source>
        <dbReference type="Google" id="ProtNLM"/>
    </source>
</evidence>
<dbReference type="AlphaFoldDB" id="A0A9P6AY25"/>
<keyword evidence="2" id="KW-1185">Reference proteome</keyword>
<dbReference type="Proteomes" id="UP000886523">
    <property type="component" value="Unassembled WGS sequence"/>
</dbReference>
<gene>
    <name evidence="1" type="ORF">BS47DRAFT_1362068</name>
</gene>
<proteinExistence type="predicted"/>